<evidence type="ECO:0000313" key="1">
    <source>
        <dbReference type="EMBL" id="MBB4043966.1"/>
    </source>
</evidence>
<name>A0A840CXB4_9BACE</name>
<proteinExistence type="predicted"/>
<dbReference type="AlphaFoldDB" id="A0A840CXB4"/>
<accession>A0A840CXB4</accession>
<dbReference type="RefSeq" id="WP_148298251.1">
    <property type="nucleotide sequence ID" value="NZ_JACIER010000006.1"/>
</dbReference>
<dbReference type="Proteomes" id="UP000560658">
    <property type="component" value="Unassembled WGS sequence"/>
</dbReference>
<gene>
    <name evidence="1" type="ORF">GGR06_001755</name>
</gene>
<protein>
    <submittedName>
        <fullName evidence="1">Uncharacterized protein</fullName>
    </submittedName>
</protein>
<evidence type="ECO:0000313" key="2">
    <source>
        <dbReference type="Proteomes" id="UP000560658"/>
    </source>
</evidence>
<sequence>MAVPCLCHNSATSLSQLCHRSGTVVTTARTVVAQVNTAVPTVENSCDAKGHLGDKGLLRLQATAAFSICLAPELKKNRCLAPKSYHSNKGYKAILYSSCFQLTLFPPLSAAN</sequence>
<comment type="caution">
    <text evidence="1">The sequence shown here is derived from an EMBL/GenBank/DDBJ whole genome shotgun (WGS) entry which is preliminary data.</text>
</comment>
<reference evidence="1" key="1">
    <citation type="submission" date="2020-08" db="EMBL/GenBank/DDBJ databases">
        <title>Genomic Encyclopedia of Type Strains, Phase IV (KMG-IV): sequencing the most valuable type-strain genomes for metagenomic binning, comparative biology and taxonomic classification.</title>
        <authorList>
            <person name="Goeker M."/>
        </authorList>
    </citation>
    <scope>NUCLEOTIDE SEQUENCE [LARGE SCALE GENOMIC DNA]</scope>
    <source>
        <strain evidence="1">DSM 105720</strain>
    </source>
</reference>
<organism evidence="1 2">
    <name type="scientific">Bacteroides reticulotermitis</name>
    <dbReference type="NCBI Taxonomy" id="1133319"/>
    <lineage>
        <taxon>Bacteria</taxon>
        <taxon>Pseudomonadati</taxon>
        <taxon>Bacteroidota</taxon>
        <taxon>Bacteroidia</taxon>
        <taxon>Bacteroidales</taxon>
        <taxon>Bacteroidaceae</taxon>
        <taxon>Bacteroides</taxon>
    </lineage>
</organism>
<keyword evidence="2" id="KW-1185">Reference proteome</keyword>
<dbReference type="EMBL" id="JACIER010000006">
    <property type="protein sequence ID" value="MBB4043966.1"/>
    <property type="molecule type" value="Genomic_DNA"/>
</dbReference>